<accession>A0A5C6NH53</accession>
<dbReference type="GO" id="GO:0016459">
    <property type="term" value="C:myosin complex"/>
    <property type="evidence" value="ECO:0007669"/>
    <property type="project" value="InterPro"/>
</dbReference>
<name>A0A5C6NH53_9TELE</name>
<dbReference type="GO" id="GO:0005923">
    <property type="term" value="C:bicellular tight junction"/>
    <property type="evidence" value="ECO:0007669"/>
    <property type="project" value="TreeGrafter"/>
</dbReference>
<sequence length="1179" mass="135220">MAGWVKREETRGEGEGEGKGEGAGEKRRGEERRGEERRGEERRGEEREERRGEERRGEDGNTQKNTLFIQRVSGAGGYQRDTGAVPDSLNHLQQLIEANVCLLQSSFTEKDTEGISGGGGLWSFAVLSQQLTFHLQQLHRQTEQELSNIQLQLLQIEGQRQQLRTDLVDLQQKKKQREEELKTPRSLQESAIQLCSCRQLQASIGERLLQSERLVFQQEALSSLYSLLSQDLQRYQEETQRLTCFTQRILTAPHRWDQEEPCRPTGCSMQEKTEAEQGSNMDNMHPPEPSPSQTPSNHSNQTSSQTWRLEQKKPPVGLPRGPSLHRAGSIKDLISRFSSVDQKFYTGSLSFSRRGRLQKSASIEVLHFPGQETGSAALSSTKPVQSPVLDEVESLKLKEIKSLLPSPTITTLQDTSSKKTEPAEKTTKATQAEQNSDQTDSKAAHMTQTSDSGSDSVADSGMGSESEMDLNKQPDSLSEEEPSTPRIVSTSQNPKYQLFLGNDIKTNGESGKDADGPGGGESLRENGPKLARWETTRVGLNHYRGSLESLASRDLDANSDRVGVGDSFSRVFNSPYSANASLDYNPIHRMSEYRLQSGMSPATSEVNLFTRSTSPVGVPVPTMAASRTRFSTYESMLRRRAELNNPMPPTLNTHYSMRSATLGGLNKKDYIEELTKQLDVCQKRNQFLEAESVEMEKERNQIRLEMRSLLVNNEDLLRTNTQLTNEMRKMREQMIEMERANQSMGDKFRAMEIEVKEARNVMVEANNQEYAFNYLQQSLNNKIQDAEESLDKQAQYAQTLSEKLWLAERQLEELQIDKETKEKKSSELQSTILKLETELAEALQVSSQAQAELSLQQKLREDSELRLEEMEESLLEKEQELQRQQSLISRLQGEVSGKLIDKEQILEEEIQLRERIQLQCKQAERMVEDLKMELHTTNQAKDELAKQVKVTQEKMLDMESDLEELHDSEQRWAAKHKRAIEQTEQLQMKLIQEKDQNDHLEIEKATLERQLRELRLEVEDLHNSRVQEDVISRAETRVKELENTLRLEERNKAILNNTITKLERRINEINDQMEEEHRIANEQKDLMTQRIRSLKRQLNEAEEESSRKEAQSRHSQRELAEERETNARLQRQLLEQHLQTKRKETLTIRQTLDNLRLDLSVDEEDEDQTHQPEETITKV</sequence>
<proteinExistence type="predicted"/>
<dbReference type="PANTHER" id="PTHR46349:SF2">
    <property type="entry name" value="CINGULIN-LIKE PROTEIN 1"/>
    <property type="match status" value="1"/>
</dbReference>
<dbReference type="GO" id="GO:0150105">
    <property type="term" value="P:protein localization to cell-cell junction"/>
    <property type="evidence" value="ECO:0007669"/>
    <property type="project" value="TreeGrafter"/>
</dbReference>
<feature type="region of interest" description="Disordered" evidence="3">
    <location>
        <begin position="256"/>
        <end position="324"/>
    </location>
</feature>
<comment type="caution">
    <text evidence="5">The sequence shown here is derived from an EMBL/GenBank/DDBJ whole genome shotgun (WGS) entry which is preliminary data.</text>
</comment>
<dbReference type="EMBL" id="RHFK02000013">
    <property type="protein sequence ID" value="TWW66912.1"/>
    <property type="molecule type" value="Genomic_DNA"/>
</dbReference>
<feature type="compositionally biased region" description="Basic and acidic residues" evidence="3">
    <location>
        <begin position="416"/>
        <end position="427"/>
    </location>
</feature>
<dbReference type="PANTHER" id="PTHR46349">
    <property type="entry name" value="CINGULIN-LIKE PROTEIN 1-RELATED"/>
    <property type="match status" value="1"/>
</dbReference>
<evidence type="ECO:0000256" key="3">
    <source>
        <dbReference type="SAM" id="MobiDB-lite"/>
    </source>
</evidence>
<dbReference type="Proteomes" id="UP000324091">
    <property type="component" value="Chromosome 20"/>
</dbReference>
<feature type="region of interest" description="Disordered" evidence="3">
    <location>
        <begin position="1156"/>
        <end position="1179"/>
    </location>
</feature>
<feature type="region of interest" description="Disordered" evidence="3">
    <location>
        <begin position="1"/>
        <end position="67"/>
    </location>
</feature>
<feature type="compositionally biased region" description="Polar residues" evidence="3">
    <location>
        <begin position="293"/>
        <end position="308"/>
    </location>
</feature>
<evidence type="ECO:0000256" key="2">
    <source>
        <dbReference type="SAM" id="Coils"/>
    </source>
</evidence>
<feature type="compositionally biased region" description="Low complexity" evidence="3">
    <location>
        <begin position="450"/>
        <end position="464"/>
    </location>
</feature>
<reference evidence="5 6" key="1">
    <citation type="submission" date="2019-04" db="EMBL/GenBank/DDBJ databases">
        <title>Chromosome genome assembly for Takifugu flavidus.</title>
        <authorList>
            <person name="Xiao S."/>
        </authorList>
    </citation>
    <scope>NUCLEOTIDE SEQUENCE [LARGE SCALE GENOMIC DNA]</scope>
    <source>
        <strain evidence="5">HTHZ2018</strain>
        <tissue evidence="5">Muscle</tissue>
    </source>
</reference>
<gene>
    <name evidence="5" type="ORF">D4764_20G0009440</name>
</gene>
<dbReference type="InterPro" id="IPR002928">
    <property type="entry name" value="Myosin_tail"/>
</dbReference>
<organism evidence="5 6">
    <name type="scientific">Takifugu flavidus</name>
    <name type="common">sansaifugu</name>
    <dbReference type="NCBI Taxonomy" id="433684"/>
    <lineage>
        <taxon>Eukaryota</taxon>
        <taxon>Metazoa</taxon>
        <taxon>Chordata</taxon>
        <taxon>Craniata</taxon>
        <taxon>Vertebrata</taxon>
        <taxon>Euteleostomi</taxon>
        <taxon>Actinopterygii</taxon>
        <taxon>Neopterygii</taxon>
        <taxon>Teleostei</taxon>
        <taxon>Neoteleostei</taxon>
        <taxon>Acanthomorphata</taxon>
        <taxon>Eupercaria</taxon>
        <taxon>Tetraodontiformes</taxon>
        <taxon>Tetradontoidea</taxon>
        <taxon>Tetraodontidae</taxon>
        <taxon>Takifugu</taxon>
    </lineage>
</organism>
<protein>
    <recommendedName>
        <fullName evidence="4">Myosin tail domain-containing protein</fullName>
    </recommendedName>
</protein>
<keyword evidence="1 2" id="KW-0175">Coiled coil</keyword>
<evidence type="ECO:0000313" key="6">
    <source>
        <dbReference type="Proteomes" id="UP000324091"/>
    </source>
</evidence>
<evidence type="ECO:0000256" key="1">
    <source>
        <dbReference type="ARBA" id="ARBA00023054"/>
    </source>
</evidence>
<feature type="compositionally biased region" description="Basic and acidic residues" evidence="3">
    <location>
        <begin position="1"/>
        <end position="61"/>
    </location>
</feature>
<keyword evidence="6" id="KW-1185">Reference proteome</keyword>
<feature type="region of interest" description="Disordered" evidence="3">
    <location>
        <begin position="408"/>
        <end position="528"/>
    </location>
</feature>
<feature type="compositionally biased region" description="Basic and acidic residues" evidence="3">
    <location>
        <begin position="1168"/>
        <end position="1179"/>
    </location>
</feature>
<evidence type="ECO:0000313" key="5">
    <source>
        <dbReference type="EMBL" id="TWW66912.1"/>
    </source>
</evidence>
<feature type="compositionally biased region" description="Polar residues" evidence="3">
    <location>
        <begin position="486"/>
        <end position="495"/>
    </location>
</feature>
<dbReference type="AlphaFoldDB" id="A0A5C6NH53"/>
<dbReference type="Pfam" id="PF01576">
    <property type="entry name" value="Myosin_tail_1"/>
    <property type="match status" value="1"/>
</dbReference>
<feature type="compositionally biased region" description="Basic and acidic residues" evidence="3">
    <location>
        <begin position="1104"/>
        <end position="1125"/>
    </location>
</feature>
<feature type="region of interest" description="Disordered" evidence="3">
    <location>
        <begin position="1095"/>
        <end position="1125"/>
    </location>
</feature>
<feature type="domain" description="Myosin tail" evidence="4">
    <location>
        <begin position="908"/>
        <end position="1133"/>
    </location>
</feature>
<feature type="coiled-coil region" evidence="2">
    <location>
        <begin position="139"/>
        <end position="180"/>
    </location>
</feature>
<evidence type="ECO:0000259" key="4">
    <source>
        <dbReference type="Pfam" id="PF01576"/>
    </source>
</evidence>